<evidence type="ECO:0000256" key="2">
    <source>
        <dbReference type="ARBA" id="ARBA00022898"/>
    </source>
</evidence>
<dbReference type="InterPro" id="IPR036390">
    <property type="entry name" value="WH_DNA-bd_sf"/>
</dbReference>
<proteinExistence type="inferred from homology"/>
<comment type="caution">
    <text evidence="7">The sequence shown here is derived from an EMBL/GenBank/DDBJ whole genome shotgun (WGS) entry which is preliminary data.</text>
</comment>
<dbReference type="Pfam" id="PF00392">
    <property type="entry name" value="GntR"/>
    <property type="match status" value="1"/>
</dbReference>
<dbReference type="CDD" id="cd00609">
    <property type="entry name" value="AAT_like"/>
    <property type="match status" value="1"/>
</dbReference>
<dbReference type="EMBL" id="BONR01000005">
    <property type="protein sequence ID" value="GIG55335.1"/>
    <property type="molecule type" value="Genomic_DNA"/>
</dbReference>
<dbReference type="Gene3D" id="3.90.1150.10">
    <property type="entry name" value="Aspartate Aminotransferase, domain 1"/>
    <property type="match status" value="1"/>
</dbReference>
<reference evidence="7" key="1">
    <citation type="submission" date="2021-01" db="EMBL/GenBank/DDBJ databases">
        <title>Whole genome shotgun sequence of Demequina activiva NBRC 110675.</title>
        <authorList>
            <person name="Komaki H."/>
            <person name="Tamura T."/>
        </authorList>
    </citation>
    <scope>NUCLEOTIDE SEQUENCE</scope>
    <source>
        <strain evidence="7">NBRC 110675</strain>
    </source>
</reference>
<dbReference type="SUPFAM" id="SSF46785">
    <property type="entry name" value="Winged helix' DNA-binding domain"/>
    <property type="match status" value="1"/>
</dbReference>
<dbReference type="PANTHER" id="PTHR46577">
    <property type="entry name" value="HTH-TYPE TRANSCRIPTIONAL REGULATORY PROTEIN GABR"/>
    <property type="match status" value="1"/>
</dbReference>
<dbReference type="GO" id="GO:0030170">
    <property type="term" value="F:pyridoxal phosphate binding"/>
    <property type="evidence" value="ECO:0007669"/>
    <property type="project" value="InterPro"/>
</dbReference>
<protein>
    <submittedName>
        <fullName evidence="7">GntR-family regulatory protein</fullName>
    </submittedName>
</protein>
<dbReference type="SMART" id="SM00345">
    <property type="entry name" value="HTH_GNTR"/>
    <property type="match status" value="1"/>
</dbReference>
<dbReference type="Gene3D" id="3.40.640.10">
    <property type="entry name" value="Type I PLP-dependent aspartate aminotransferase-like (Major domain)"/>
    <property type="match status" value="1"/>
</dbReference>
<feature type="domain" description="HTH gntR-type" evidence="6">
    <location>
        <begin position="20"/>
        <end position="88"/>
    </location>
</feature>
<dbReference type="InterPro" id="IPR036388">
    <property type="entry name" value="WH-like_DNA-bd_sf"/>
</dbReference>
<evidence type="ECO:0000256" key="5">
    <source>
        <dbReference type="ARBA" id="ARBA00023163"/>
    </source>
</evidence>
<dbReference type="GO" id="GO:0003677">
    <property type="term" value="F:DNA binding"/>
    <property type="evidence" value="ECO:0007669"/>
    <property type="project" value="UniProtKB-KW"/>
</dbReference>
<keyword evidence="8" id="KW-1185">Reference proteome</keyword>
<organism evidence="7 8">
    <name type="scientific">Demequina activiva</name>
    <dbReference type="NCBI Taxonomy" id="1582364"/>
    <lineage>
        <taxon>Bacteria</taxon>
        <taxon>Bacillati</taxon>
        <taxon>Actinomycetota</taxon>
        <taxon>Actinomycetes</taxon>
        <taxon>Micrococcales</taxon>
        <taxon>Demequinaceae</taxon>
        <taxon>Demequina</taxon>
    </lineage>
</organism>
<dbReference type="InterPro" id="IPR051446">
    <property type="entry name" value="HTH_trans_reg/aminotransferase"/>
</dbReference>
<gene>
    <name evidence="7" type="ORF">Dac01nite_20870</name>
</gene>
<dbReference type="GO" id="GO:0003700">
    <property type="term" value="F:DNA-binding transcription factor activity"/>
    <property type="evidence" value="ECO:0007669"/>
    <property type="project" value="InterPro"/>
</dbReference>
<dbReference type="InterPro" id="IPR015421">
    <property type="entry name" value="PyrdxlP-dep_Trfase_major"/>
</dbReference>
<evidence type="ECO:0000256" key="4">
    <source>
        <dbReference type="ARBA" id="ARBA00023125"/>
    </source>
</evidence>
<evidence type="ECO:0000256" key="3">
    <source>
        <dbReference type="ARBA" id="ARBA00023015"/>
    </source>
</evidence>
<keyword evidence="4" id="KW-0238">DNA-binding</keyword>
<evidence type="ECO:0000256" key="1">
    <source>
        <dbReference type="ARBA" id="ARBA00005384"/>
    </source>
</evidence>
<evidence type="ECO:0000259" key="6">
    <source>
        <dbReference type="PROSITE" id="PS50949"/>
    </source>
</evidence>
<dbReference type="InterPro" id="IPR015422">
    <property type="entry name" value="PyrdxlP-dep_Trfase_small"/>
</dbReference>
<dbReference type="InterPro" id="IPR000524">
    <property type="entry name" value="Tscrpt_reg_HTH_GntR"/>
</dbReference>
<dbReference type="InterPro" id="IPR004839">
    <property type="entry name" value="Aminotransferase_I/II_large"/>
</dbReference>
<name>A0A919Q319_9MICO</name>
<evidence type="ECO:0000313" key="7">
    <source>
        <dbReference type="EMBL" id="GIG55335.1"/>
    </source>
</evidence>
<dbReference type="PROSITE" id="PS50949">
    <property type="entry name" value="HTH_GNTR"/>
    <property type="match status" value="1"/>
</dbReference>
<keyword evidence="5" id="KW-0804">Transcription</keyword>
<comment type="similarity">
    <text evidence="1">In the C-terminal section; belongs to the class-I pyridoxal-phosphate-dependent aminotransferase family.</text>
</comment>
<dbReference type="Gene3D" id="1.10.10.10">
    <property type="entry name" value="Winged helix-like DNA-binding domain superfamily/Winged helix DNA-binding domain"/>
    <property type="match status" value="1"/>
</dbReference>
<dbReference type="CDD" id="cd07377">
    <property type="entry name" value="WHTH_GntR"/>
    <property type="match status" value="1"/>
</dbReference>
<keyword evidence="2" id="KW-0663">Pyridoxal phosphate</keyword>
<evidence type="ECO:0000313" key="8">
    <source>
        <dbReference type="Proteomes" id="UP000652354"/>
    </source>
</evidence>
<accession>A0A919Q319</accession>
<dbReference type="SUPFAM" id="SSF53383">
    <property type="entry name" value="PLP-dependent transferases"/>
    <property type="match status" value="1"/>
</dbReference>
<dbReference type="InterPro" id="IPR015424">
    <property type="entry name" value="PyrdxlP-dep_Trfase"/>
</dbReference>
<keyword evidence="3" id="KW-0805">Transcription regulation</keyword>
<dbReference type="AlphaFoldDB" id="A0A919Q319"/>
<sequence length="466" mass="48894">MRTTADQLRDVLDHWQSGTGPLYSQLADAIVSLAEAGSLDHGTRLPSERALADALHLSRNTVTAAYQRLRDEEWLEVRPGAAPTLGSRARGLDGMSYQDRFARILPGVQAPLVGLSSACPPPAPVVSEALRDPAAMIDGSVSAGTGYAALGDPDLVRAIVEHLRARGIDAHPDEVVVTAGGQQALWLAVTALAGPSCPVAMEAVAYPGVFDAIASAGSRPLALPMTPDGLDVAASVKLIRAARPDVAYLTSFQNPTGTALAAEDAARLLAAAEAAGTTVIDDRITGELALTGSPRTPFAALGTGATVVTIGGLSKIFWGGMRIGWLHTNATLATQLRNRKAAMDLGSPAFFQQLATRFLTAHYDATLAWRLDSMRESLAATVDAIAEHGLDWEFRMPDGGPCLWVRIPGGNAERFAARAADAGVPVAPGPAFEVIPGAGAEYFRLPFYLPPEDMRLGVKMLAERAA</sequence>
<dbReference type="Proteomes" id="UP000652354">
    <property type="component" value="Unassembled WGS sequence"/>
</dbReference>
<dbReference type="Pfam" id="PF00155">
    <property type="entry name" value="Aminotran_1_2"/>
    <property type="match status" value="1"/>
</dbReference>
<dbReference type="RefSeq" id="WP_203656743.1">
    <property type="nucleotide sequence ID" value="NZ_BONR01000005.1"/>
</dbReference>
<dbReference type="PANTHER" id="PTHR46577:SF1">
    <property type="entry name" value="HTH-TYPE TRANSCRIPTIONAL REGULATORY PROTEIN GABR"/>
    <property type="match status" value="1"/>
</dbReference>